<protein>
    <recommendedName>
        <fullName evidence="2">Phage tail protein C-terminal domain-containing protein</fullName>
    </recommendedName>
</protein>
<proteinExistence type="predicted"/>
<dbReference type="InterPro" id="IPR058008">
    <property type="entry name" value="Gp26_C"/>
</dbReference>
<dbReference type="RefSeq" id="WP_080717783.1">
    <property type="nucleotide sequence ID" value="NZ_CAWLWN010000177.1"/>
</dbReference>
<dbReference type="Proteomes" id="UP000028511">
    <property type="component" value="Unassembled WGS sequence"/>
</dbReference>
<dbReference type="AlphaFoldDB" id="A0A077ND89"/>
<dbReference type="GO" id="GO:0019062">
    <property type="term" value="P:virion attachment to host cell"/>
    <property type="evidence" value="ECO:0007669"/>
    <property type="project" value="InterPro"/>
</dbReference>
<gene>
    <name evidence="3" type="ORF">XBP1_1950019</name>
</gene>
<dbReference type="EMBL" id="CBSW010000107">
    <property type="protein sequence ID" value="CDG96177.1"/>
    <property type="molecule type" value="Genomic_DNA"/>
</dbReference>
<dbReference type="InterPro" id="IPR005068">
    <property type="entry name" value="Phage_lambda_Stf-r2"/>
</dbReference>
<dbReference type="GO" id="GO:0046718">
    <property type="term" value="P:symbiont entry into host cell"/>
    <property type="evidence" value="ECO:0007669"/>
    <property type="project" value="InterPro"/>
</dbReference>
<organism evidence="3 4">
    <name type="scientific">Xenorhabdus bovienii str. puntauvense</name>
    <dbReference type="NCBI Taxonomy" id="1398201"/>
    <lineage>
        <taxon>Bacteria</taxon>
        <taxon>Pseudomonadati</taxon>
        <taxon>Pseudomonadota</taxon>
        <taxon>Gammaproteobacteria</taxon>
        <taxon>Enterobacterales</taxon>
        <taxon>Morganellaceae</taxon>
        <taxon>Xenorhabdus</taxon>
    </lineage>
</organism>
<dbReference type="Pfam" id="PF25670">
    <property type="entry name" value="Phage_tail_C_2"/>
    <property type="match status" value="1"/>
</dbReference>
<name>A0A077ND89_XENBV</name>
<evidence type="ECO:0000256" key="1">
    <source>
        <dbReference type="SAM" id="MobiDB-lite"/>
    </source>
</evidence>
<reference evidence="3" key="1">
    <citation type="submission" date="2013-07" db="EMBL/GenBank/DDBJ databases">
        <title>Sub-species coevolution in mutualistic symbiosis.</title>
        <authorList>
            <person name="Murfin K."/>
            <person name="Klassen J."/>
            <person name="Lee M."/>
            <person name="Forst S."/>
            <person name="Stock P."/>
            <person name="Goodrich-Blair H."/>
        </authorList>
    </citation>
    <scope>NUCLEOTIDE SEQUENCE [LARGE SCALE GENOMIC DNA]</scope>
    <source>
        <strain evidence="3">Puntauvense</strain>
    </source>
</reference>
<evidence type="ECO:0000259" key="2">
    <source>
        <dbReference type="Pfam" id="PF25670"/>
    </source>
</evidence>
<dbReference type="Pfam" id="PF03406">
    <property type="entry name" value="Phage_fiber_2"/>
    <property type="match status" value="1"/>
</dbReference>
<evidence type="ECO:0000313" key="4">
    <source>
        <dbReference type="Proteomes" id="UP000028511"/>
    </source>
</evidence>
<dbReference type="HOGENOM" id="CLU_787432_0_0_6"/>
<feature type="domain" description="Phage tail protein C-terminal" evidence="2">
    <location>
        <begin position="266"/>
        <end position="394"/>
    </location>
</feature>
<feature type="region of interest" description="Disordered" evidence="1">
    <location>
        <begin position="395"/>
        <end position="419"/>
    </location>
</feature>
<accession>A0A077ND89</accession>
<sequence length="419" mass="45860">MQDEKPDTKVLDDNNLVIVTTPEYVKDSIKEAIEEHAASRNHPYATQAEPGFVTLSNETDSDSEITVATSKAVKKAYDLANTANQNALNNNSNLYLEKKQNGADISDKAAFAINIGAVSVNGGSYPGSFQFQQIETTPKESNPVRLVSAPHQESNKLVAFTSYGWYDNDIQTGVVRGGGTDTLGYAVDINSRRAFTVTKWGLTVNPDFQWGGISMLRPSGTFWRIEGIPDESASLLNFIDRNNDGSNRSVQTLPKGNGTIMSTSQHHVEANGFVRKISPIIKLYSDGSFETNNESKGAIVERLSKGMYLIKDIIGFNNDGAVGSIETPRCKNDLPLIWIDHEVQSDGSIKLMTYHREHSDAPAFARNTREGYSDGDLIDIPSGRFVSVRVQMPATEDDTEVTPVSPAEDQMPMPVSGSR</sequence>
<comment type="caution">
    <text evidence="3">The sequence shown here is derived from an EMBL/GenBank/DDBJ whole genome shotgun (WGS) entry which is preliminary data.</text>
</comment>
<evidence type="ECO:0000313" key="3">
    <source>
        <dbReference type="EMBL" id="CDG96177.1"/>
    </source>
</evidence>